<accession>G0QVD1</accession>
<evidence type="ECO:0000313" key="2">
    <source>
        <dbReference type="Proteomes" id="UP000008983"/>
    </source>
</evidence>
<proteinExistence type="predicted"/>
<evidence type="ECO:0000313" key="1">
    <source>
        <dbReference type="EMBL" id="EGR30820.1"/>
    </source>
</evidence>
<protein>
    <submittedName>
        <fullName evidence="1">Uncharacterized protein</fullName>
    </submittedName>
</protein>
<dbReference type="OMA" id="PEFINFK"/>
<reference evidence="1 2" key="1">
    <citation type="submission" date="2011-07" db="EMBL/GenBank/DDBJ databases">
        <authorList>
            <person name="Coyne R."/>
            <person name="Brami D."/>
            <person name="Johnson J."/>
            <person name="Hostetler J."/>
            <person name="Hannick L."/>
            <person name="Clark T."/>
            <person name="Cassidy-Hanley D."/>
            <person name="Inman J."/>
        </authorList>
    </citation>
    <scope>NUCLEOTIDE SEQUENCE [LARGE SCALE GENOMIC DNA]</scope>
    <source>
        <strain evidence="1 2">G5</strain>
    </source>
</reference>
<name>G0QVD1_ICHMU</name>
<organism evidence="1 2">
    <name type="scientific">Ichthyophthirius multifiliis</name>
    <name type="common">White spot disease agent</name>
    <name type="synonym">Ich</name>
    <dbReference type="NCBI Taxonomy" id="5932"/>
    <lineage>
        <taxon>Eukaryota</taxon>
        <taxon>Sar</taxon>
        <taxon>Alveolata</taxon>
        <taxon>Ciliophora</taxon>
        <taxon>Intramacronucleata</taxon>
        <taxon>Oligohymenophorea</taxon>
        <taxon>Hymenostomatida</taxon>
        <taxon>Ophryoglenina</taxon>
        <taxon>Ichthyophthirius</taxon>
    </lineage>
</organism>
<dbReference type="eggNOG" id="ENOG502SW9S">
    <property type="taxonomic scope" value="Eukaryota"/>
</dbReference>
<keyword evidence="2" id="KW-1185">Reference proteome</keyword>
<dbReference type="GeneID" id="14906936"/>
<sequence length="219" mass="25616">MKQSFDLILKDPFIQPEDRQVIQTDYDLIFSQDISIQSVDTQIIQTHYDLISSQNKVNKLWQLPDSWHTTVLYIGSNIEKAKTEYYLQFKEGQHVDLNGFSFFYVPGRIICTPDKPKDVLIENKIPHMTLLMGNWAAVSSNYLLEKMFLNNGPLQQEYNNGEFFQLGNNTIVKKFFQLNINDENVDVFMVKSNFGIYLDGVNTKVFMENSEDNKHIFYK</sequence>
<dbReference type="RefSeq" id="XP_004032407.1">
    <property type="nucleotide sequence ID" value="XM_004032359.1"/>
</dbReference>
<dbReference type="EMBL" id="GL983940">
    <property type="protein sequence ID" value="EGR30820.1"/>
    <property type="molecule type" value="Genomic_DNA"/>
</dbReference>
<gene>
    <name evidence="1" type="ORF">IMG5_122920</name>
</gene>
<dbReference type="OrthoDB" id="292172at2759"/>
<dbReference type="InParanoid" id="G0QVD1"/>
<dbReference type="Proteomes" id="UP000008983">
    <property type="component" value="Unassembled WGS sequence"/>
</dbReference>
<dbReference type="AlphaFoldDB" id="G0QVD1"/>